<evidence type="ECO:0008006" key="5">
    <source>
        <dbReference type="Google" id="ProtNLM"/>
    </source>
</evidence>
<dbReference type="InterPro" id="IPR012334">
    <property type="entry name" value="Pectin_lyas_fold"/>
</dbReference>
<keyword evidence="2" id="KW-0134">Cell wall</keyword>
<comment type="subcellular location">
    <subcellularLocation>
        <location evidence="1">Secreted</location>
        <location evidence="1">Cell wall</location>
    </subcellularLocation>
</comment>
<dbReference type="Proteomes" id="UP001341840">
    <property type="component" value="Unassembled WGS sequence"/>
</dbReference>
<comment type="caution">
    <text evidence="3">The sequence shown here is derived from an EMBL/GenBank/DDBJ whole genome shotgun (WGS) entry which is preliminary data.</text>
</comment>
<evidence type="ECO:0000313" key="3">
    <source>
        <dbReference type="EMBL" id="MED6208125.1"/>
    </source>
</evidence>
<dbReference type="SUPFAM" id="SSF51126">
    <property type="entry name" value="Pectin lyase-like"/>
    <property type="match status" value="1"/>
</dbReference>
<protein>
    <recommendedName>
        <fullName evidence="5">Pectinesterase</fullName>
    </recommendedName>
</protein>
<dbReference type="EMBL" id="JASCZI010241894">
    <property type="protein sequence ID" value="MED6208125.1"/>
    <property type="molecule type" value="Genomic_DNA"/>
</dbReference>
<organism evidence="3 4">
    <name type="scientific">Stylosanthes scabra</name>
    <dbReference type="NCBI Taxonomy" id="79078"/>
    <lineage>
        <taxon>Eukaryota</taxon>
        <taxon>Viridiplantae</taxon>
        <taxon>Streptophyta</taxon>
        <taxon>Embryophyta</taxon>
        <taxon>Tracheophyta</taxon>
        <taxon>Spermatophyta</taxon>
        <taxon>Magnoliopsida</taxon>
        <taxon>eudicotyledons</taxon>
        <taxon>Gunneridae</taxon>
        <taxon>Pentapetalae</taxon>
        <taxon>rosids</taxon>
        <taxon>fabids</taxon>
        <taxon>Fabales</taxon>
        <taxon>Fabaceae</taxon>
        <taxon>Papilionoideae</taxon>
        <taxon>50 kb inversion clade</taxon>
        <taxon>dalbergioids sensu lato</taxon>
        <taxon>Dalbergieae</taxon>
        <taxon>Pterocarpus clade</taxon>
        <taxon>Stylosanthes</taxon>
    </lineage>
</organism>
<dbReference type="Gene3D" id="2.160.20.10">
    <property type="entry name" value="Single-stranded right-handed beta-helix, Pectin lyase-like"/>
    <property type="match status" value="1"/>
</dbReference>
<name>A0ABU6YE13_9FABA</name>
<evidence type="ECO:0000256" key="2">
    <source>
        <dbReference type="ARBA" id="ARBA00022512"/>
    </source>
</evidence>
<evidence type="ECO:0000256" key="1">
    <source>
        <dbReference type="ARBA" id="ARBA00004191"/>
    </source>
</evidence>
<dbReference type="PANTHER" id="PTHR31707">
    <property type="entry name" value="PECTINESTERASE"/>
    <property type="match status" value="1"/>
</dbReference>
<keyword evidence="2" id="KW-0964">Secreted</keyword>
<sequence length="180" mass="20640">MALDGCKELMEFALSSLELYSNLLQNNDINSLQNQIPNLKNWMTFEDKNEDETKIKEQLQTMSLDRVEKISFITLTIVTGLEKIVEDLGFSLDVKNNALQHRILREEVNKEGFPSWISKSNRMLLDQEGNSRVIPNVVVAKDGCGNFRTIQDAINSYPKNKILKGRYIIYVVIAPFQLTQ</sequence>
<reference evidence="3 4" key="1">
    <citation type="journal article" date="2023" name="Plants (Basel)">
        <title>Bridging the Gap: Combining Genomics and Transcriptomics Approaches to Understand Stylosanthes scabra, an Orphan Legume from the Brazilian Caatinga.</title>
        <authorList>
            <person name="Ferreira-Neto J.R.C."/>
            <person name="da Silva M.D."/>
            <person name="Binneck E."/>
            <person name="de Melo N.F."/>
            <person name="da Silva R.H."/>
            <person name="de Melo A.L.T.M."/>
            <person name="Pandolfi V."/>
            <person name="Bustamante F.O."/>
            <person name="Brasileiro-Vidal A.C."/>
            <person name="Benko-Iseppon A.M."/>
        </authorList>
    </citation>
    <scope>NUCLEOTIDE SEQUENCE [LARGE SCALE GENOMIC DNA]</scope>
    <source>
        <tissue evidence="3">Leaves</tissue>
    </source>
</reference>
<gene>
    <name evidence="3" type="ORF">PIB30_042235</name>
</gene>
<evidence type="ECO:0000313" key="4">
    <source>
        <dbReference type="Proteomes" id="UP001341840"/>
    </source>
</evidence>
<dbReference type="InterPro" id="IPR011050">
    <property type="entry name" value="Pectin_lyase_fold/virulence"/>
</dbReference>
<keyword evidence="4" id="KW-1185">Reference proteome</keyword>
<accession>A0ABU6YE13</accession>
<proteinExistence type="predicted"/>